<accession>A0A3P7DP46</accession>
<gene>
    <name evidence="11" type="ORF">WBA_LOCUS5087</name>
</gene>
<proteinExistence type="inferred from homology"/>
<reference evidence="11 12" key="1">
    <citation type="submission" date="2018-11" db="EMBL/GenBank/DDBJ databases">
        <authorList>
            <consortium name="Pathogen Informatics"/>
        </authorList>
    </citation>
    <scope>NUCLEOTIDE SEQUENCE [LARGE SCALE GENOMIC DNA]</scope>
</reference>
<sequence>MGCLSLEFEVVGRVSDGGLLDVERLSSILFMKMFGSFFYVTYDVSRQYRIDVSFLTINLFFRLCRSTVQTFKSIGDVFLFSFNGRHSSFSIGYALLLAFRESDGIENLKNRVVLIYLLYRSAELDGVSTTGDILQHPFLSFFLSIMEYDKNSKDNSVEVEMLGCPKLGAREKYITGCLLTEMLDKITNRTPVDITMMKIPEQDFDVTQHITALKNRQAKYPSVASVTAPAVIRILNERMKNQDKLIGVESLASMLLPNLLTNSYLFDILPPSFHRVTPTLMPPSDDEFLYPFILDPMWMETSVEKQNVRALSIVSRVCNPMITVHENRIMSEKPENVELKTSPVTIKEIHRDSVDVSHKIGSSFPGIVTRVPDKKLVEPCRTSSMLVMSGKADIIISAALAEPETDATPPTSECQTAISSSSEKKQPMTCEEATELLKKSLVSIIARTEAQRLAEAIAQDPSLAKFIDIPLTKFDKYIDDNPAIAAAIIVTRITQNCSELPQFFQLLAGMKISVQAMEVVNRLCTQVEFPQEYLNSYIATCVRRCEEPDQTPFMQCRQVRVVCVFLSALIRSRTWDVRPLSVELQAFVLKFNHVREAASLYQAILMALQPSVDSTTACSASSHGLSNRVSGNIAPISTPNTSGELITIDKRDGRCNN</sequence>
<keyword evidence="8" id="KW-0804">Transcription</keyword>
<protein>
    <recommendedName>
        <fullName evidence="4">CCR4-NOT transcription complex subunit 11</fullName>
    </recommendedName>
</protein>
<evidence type="ECO:0000256" key="1">
    <source>
        <dbReference type="ARBA" id="ARBA00004123"/>
    </source>
</evidence>
<evidence type="ECO:0000313" key="11">
    <source>
        <dbReference type="EMBL" id="VDM11701.1"/>
    </source>
</evidence>
<keyword evidence="9" id="KW-0539">Nucleus</keyword>
<dbReference type="EMBL" id="UYWW01002366">
    <property type="protein sequence ID" value="VDM11701.1"/>
    <property type="molecule type" value="Genomic_DNA"/>
</dbReference>
<evidence type="ECO:0000256" key="10">
    <source>
        <dbReference type="SAM" id="MobiDB-lite"/>
    </source>
</evidence>
<dbReference type="InterPro" id="IPR019312">
    <property type="entry name" value="CNOT11"/>
</dbReference>
<evidence type="ECO:0000256" key="6">
    <source>
        <dbReference type="ARBA" id="ARBA00023015"/>
    </source>
</evidence>
<evidence type="ECO:0000256" key="4">
    <source>
        <dbReference type="ARBA" id="ARBA00014872"/>
    </source>
</evidence>
<dbReference type="Pfam" id="PF10155">
    <property type="entry name" value="CNOT11"/>
    <property type="match status" value="1"/>
</dbReference>
<comment type="similarity">
    <text evidence="3">Belongs to the CNOT11 family.</text>
</comment>
<evidence type="ECO:0000256" key="3">
    <source>
        <dbReference type="ARBA" id="ARBA00008030"/>
    </source>
</evidence>
<dbReference type="GO" id="GO:0030014">
    <property type="term" value="C:CCR4-NOT complex"/>
    <property type="evidence" value="ECO:0007669"/>
    <property type="project" value="InterPro"/>
</dbReference>
<keyword evidence="6" id="KW-0805">Transcription regulation</keyword>
<dbReference type="AlphaFoldDB" id="A0A3P7DP46"/>
<dbReference type="PANTHER" id="PTHR15975">
    <property type="entry name" value="CCR4-NOT TRANSCRIPTION COMPLEX SUBUNIT 11"/>
    <property type="match status" value="1"/>
</dbReference>
<keyword evidence="7" id="KW-0943">RNA-mediated gene silencing</keyword>
<dbReference type="OMA" id="QCRQVRV"/>
<evidence type="ECO:0000256" key="5">
    <source>
        <dbReference type="ARBA" id="ARBA00022490"/>
    </source>
</evidence>
<feature type="region of interest" description="Disordered" evidence="10">
    <location>
        <begin position="405"/>
        <end position="426"/>
    </location>
</feature>
<dbReference type="Proteomes" id="UP000270924">
    <property type="component" value="Unassembled WGS sequence"/>
</dbReference>
<organism evidence="11 12">
    <name type="scientific">Wuchereria bancrofti</name>
    <dbReference type="NCBI Taxonomy" id="6293"/>
    <lineage>
        <taxon>Eukaryota</taxon>
        <taxon>Metazoa</taxon>
        <taxon>Ecdysozoa</taxon>
        <taxon>Nematoda</taxon>
        <taxon>Chromadorea</taxon>
        <taxon>Rhabditida</taxon>
        <taxon>Spirurina</taxon>
        <taxon>Spiruromorpha</taxon>
        <taxon>Filarioidea</taxon>
        <taxon>Onchocercidae</taxon>
        <taxon>Wuchereria</taxon>
    </lineage>
</organism>
<comment type="subcellular location">
    <subcellularLocation>
        <location evidence="2">Cytoplasm</location>
    </subcellularLocation>
    <subcellularLocation>
        <location evidence="1">Nucleus</location>
    </subcellularLocation>
</comment>
<feature type="compositionally biased region" description="Polar residues" evidence="10">
    <location>
        <begin position="408"/>
        <end position="421"/>
    </location>
</feature>
<dbReference type="OrthoDB" id="10265389at2759"/>
<dbReference type="PANTHER" id="PTHR15975:SF0">
    <property type="entry name" value="CCR4-NOT TRANSCRIPTION COMPLEX SUBUNIT 11"/>
    <property type="match status" value="1"/>
</dbReference>
<keyword evidence="12" id="KW-1185">Reference proteome</keyword>
<dbReference type="InParanoid" id="A0A3P7DP46"/>
<evidence type="ECO:0000256" key="2">
    <source>
        <dbReference type="ARBA" id="ARBA00004496"/>
    </source>
</evidence>
<dbReference type="GO" id="GO:0031047">
    <property type="term" value="P:regulatory ncRNA-mediated gene silencing"/>
    <property type="evidence" value="ECO:0007669"/>
    <property type="project" value="UniProtKB-KW"/>
</dbReference>
<dbReference type="GO" id="GO:0005737">
    <property type="term" value="C:cytoplasm"/>
    <property type="evidence" value="ECO:0007669"/>
    <property type="project" value="UniProtKB-SubCell"/>
</dbReference>
<dbReference type="GO" id="GO:0005634">
    <property type="term" value="C:nucleus"/>
    <property type="evidence" value="ECO:0007669"/>
    <property type="project" value="UniProtKB-SubCell"/>
</dbReference>
<name>A0A3P7DP46_WUCBA</name>
<evidence type="ECO:0000256" key="9">
    <source>
        <dbReference type="ARBA" id="ARBA00023242"/>
    </source>
</evidence>
<evidence type="ECO:0000256" key="7">
    <source>
        <dbReference type="ARBA" id="ARBA00023158"/>
    </source>
</evidence>
<evidence type="ECO:0000313" key="12">
    <source>
        <dbReference type="Proteomes" id="UP000270924"/>
    </source>
</evidence>
<keyword evidence="5" id="KW-0963">Cytoplasm</keyword>
<evidence type="ECO:0000256" key="8">
    <source>
        <dbReference type="ARBA" id="ARBA00023163"/>
    </source>
</evidence>